<protein>
    <submittedName>
        <fullName evidence="1">G8936 protein</fullName>
    </submittedName>
</protein>
<accession>A0ABP1G6F8</accession>
<evidence type="ECO:0000313" key="1">
    <source>
        <dbReference type="EMBL" id="CAL5226119.1"/>
    </source>
</evidence>
<dbReference type="EMBL" id="CAXHTA020000015">
    <property type="protein sequence ID" value="CAL5226119.1"/>
    <property type="molecule type" value="Genomic_DNA"/>
</dbReference>
<evidence type="ECO:0000313" key="2">
    <source>
        <dbReference type="Proteomes" id="UP001497392"/>
    </source>
</evidence>
<proteinExistence type="predicted"/>
<keyword evidence="2" id="KW-1185">Reference proteome</keyword>
<sequence>MIAAQTPEGKKARKLVLHLKKILQEYIVAEQETVKKAAIAEQTRQTAKEAGRADALQLQLEGLRSQQQHLYAFRLFGNRFKCGISKDMIKREAQHRTTCPSGDMVHSVPITCKAMEKVFESVMKSRGTWVRAEEYEFSCSEEEIKVMFEVFARAEEVLRATPISEYRKLLAVLDSHLGRTTSVASSHRELPKVKDAQDVDLESVKKFVSENIEITEDLGDRLKGAEIYKAYLETACEGDAVMKDKPFYRRLKVALADNHNGLRGRDVAYEGVRLA</sequence>
<gene>
    <name evidence="1" type="primary">g8936</name>
    <name evidence="1" type="ORF">VP750_LOCUS8025</name>
</gene>
<dbReference type="Proteomes" id="UP001497392">
    <property type="component" value="Unassembled WGS sequence"/>
</dbReference>
<comment type="caution">
    <text evidence="1">The sequence shown here is derived from an EMBL/GenBank/DDBJ whole genome shotgun (WGS) entry which is preliminary data.</text>
</comment>
<reference evidence="1 2" key="1">
    <citation type="submission" date="2024-06" db="EMBL/GenBank/DDBJ databases">
        <authorList>
            <person name="Kraege A."/>
            <person name="Thomma B."/>
        </authorList>
    </citation>
    <scope>NUCLEOTIDE SEQUENCE [LARGE SCALE GENOMIC DNA]</scope>
</reference>
<organism evidence="1 2">
    <name type="scientific">Coccomyxa viridis</name>
    <dbReference type="NCBI Taxonomy" id="1274662"/>
    <lineage>
        <taxon>Eukaryota</taxon>
        <taxon>Viridiplantae</taxon>
        <taxon>Chlorophyta</taxon>
        <taxon>core chlorophytes</taxon>
        <taxon>Trebouxiophyceae</taxon>
        <taxon>Trebouxiophyceae incertae sedis</taxon>
        <taxon>Coccomyxaceae</taxon>
        <taxon>Coccomyxa</taxon>
    </lineage>
</organism>
<name>A0ABP1G6F8_9CHLO</name>